<dbReference type="Gene3D" id="3.40.50.10490">
    <property type="entry name" value="Glucose-6-phosphate isomerase like protein, domain 1"/>
    <property type="match status" value="1"/>
</dbReference>
<dbReference type="GO" id="GO:0006096">
    <property type="term" value="P:glycolytic process"/>
    <property type="evidence" value="ECO:0007669"/>
    <property type="project" value="UniProtKB-KW"/>
</dbReference>
<keyword evidence="4" id="KW-0804">Transcription</keyword>
<protein>
    <submittedName>
        <fullName evidence="8">MurR/RpiR family transcriptional regulator</fullName>
    </submittedName>
</protein>
<feature type="compositionally biased region" description="Low complexity" evidence="5">
    <location>
        <begin position="7"/>
        <end position="20"/>
    </location>
</feature>
<dbReference type="PROSITE" id="PS51464">
    <property type="entry name" value="SIS"/>
    <property type="match status" value="1"/>
</dbReference>
<feature type="domain" description="HTH rpiR-type" evidence="6">
    <location>
        <begin position="28"/>
        <end position="104"/>
    </location>
</feature>
<dbReference type="InterPro" id="IPR009057">
    <property type="entry name" value="Homeodomain-like_sf"/>
</dbReference>
<name>A0A923KUI6_9BURK</name>
<dbReference type="SUPFAM" id="SSF46689">
    <property type="entry name" value="Homeodomain-like"/>
    <property type="match status" value="1"/>
</dbReference>
<dbReference type="RefSeq" id="WP_186916873.1">
    <property type="nucleotide sequence ID" value="NZ_JACOFZ010000004.1"/>
</dbReference>
<feature type="region of interest" description="Disordered" evidence="5">
    <location>
        <begin position="1"/>
        <end position="21"/>
    </location>
</feature>
<dbReference type="Pfam" id="PF01380">
    <property type="entry name" value="SIS"/>
    <property type="match status" value="1"/>
</dbReference>
<dbReference type="Gene3D" id="1.10.10.10">
    <property type="entry name" value="Winged helix-like DNA-binding domain superfamily/Winged helix DNA-binding domain"/>
    <property type="match status" value="1"/>
</dbReference>
<proteinExistence type="predicted"/>
<dbReference type="GO" id="GO:0003677">
    <property type="term" value="F:DNA binding"/>
    <property type="evidence" value="ECO:0007669"/>
    <property type="project" value="UniProtKB-KW"/>
</dbReference>
<comment type="caution">
    <text evidence="8">The sequence shown here is derived from an EMBL/GenBank/DDBJ whole genome shotgun (WGS) entry which is preliminary data.</text>
</comment>
<evidence type="ECO:0000259" key="7">
    <source>
        <dbReference type="PROSITE" id="PS51464"/>
    </source>
</evidence>
<dbReference type="PANTHER" id="PTHR30514">
    <property type="entry name" value="GLUCOKINASE"/>
    <property type="match status" value="1"/>
</dbReference>
<dbReference type="InterPro" id="IPR000281">
    <property type="entry name" value="HTH_RpiR"/>
</dbReference>
<evidence type="ECO:0000256" key="2">
    <source>
        <dbReference type="ARBA" id="ARBA00023125"/>
    </source>
</evidence>
<dbReference type="PROSITE" id="PS51071">
    <property type="entry name" value="HTH_RPIR"/>
    <property type="match status" value="1"/>
</dbReference>
<keyword evidence="2" id="KW-0238">DNA-binding</keyword>
<dbReference type="Pfam" id="PF01418">
    <property type="entry name" value="HTH_6"/>
    <property type="match status" value="1"/>
</dbReference>
<keyword evidence="3" id="KW-0324">Glycolysis</keyword>
<dbReference type="CDD" id="cd05013">
    <property type="entry name" value="SIS_RpiR"/>
    <property type="match status" value="1"/>
</dbReference>
<evidence type="ECO:0000313" key="9">
    <source>
        <dbReference type="Proteomes" id="UP000627446"/>
    </source>
</evidence>
<dbReference type="PANTHER" id="PTHR30514:SF18">
    <property type="entry name" value="RPIR-FAMILY TRANSCRIPTIONAL REGULATOR"/>
    <property type="match status" value="1"/>
</dbReference>
<keyword evidence="9" id="KW-1185">Reference proteome</keyword>
<keyword evidence="1" id="KW-0805">Transcription regulation</keyword>
<dbReference type="InterPro" id="IPR001347">
    <property type="entry name" value="SIS_dom"/>
</dbReference>
<evidence type="ECO:0000256" key="4">
    <source>
        <dbReference type="ARBA" id="ARBA00023163"/>
    </source>
</evidence>
<dbReference type="AlphaFoldDB" id="A0A923KUI6"/>
<dbReference type="Proteomes" id="UP000627446">
    <property type="component" value="Unassembled WGS sequence"/>
</dbReference>
<organism evidence="8 9">
    <name type="scientific">Undibacterium nitidum</name>
    <dbReference type="NCBI Taxonomy" id="2762298"/>
    <lineage>
        <taxon>Bacteria</taxon>
        <taxon>Pseudomonadati</taxon>
        <taxon>Pseudomonadota</taxon>
        <taxon>Betaproteobacteria</taxon>
        <taxon>Burkholderiales</taxon>
        <taxon>Oxalobacteraceae</taxon>
        <taxon>Undibacterium</taxon>
    </lineage>
</organism>
<dbReference type="InterPro" id="IPR036388">
    <property type="entry name" value="WH-like_DNA-bd_sf"/>
</dbReference>
<evidence type="ECO:0000256" key="1">
    <source>
        <dbReference type="ARBA" id="ARBA00023015"/>
    </source>
</evidence>
<dbReference type="GO" id="GO:0003700">
    <property type="term" value="F:DNA-binding transcription factor activity"/>
    <property type="evidence" value="ECO:0007669"/>
    <property type="project" value="InterPro"/>
</dbReference>
<evidence type="ECO:0000313" key="8">
    <source>
        <dbReference type="EMBL" id="MBC3882272.1"/>
    </source>
</evidence>
<evidence type="ECO:0000259" key="6">
    <source>
        <dbReference type="PROSITE" id="PS51071"/>
    </source>
</evidence>
<dbReference type="InterPro" id="IPR046348">
    <property type="entry name" value="SIS_dom_sf"/>
</dbReference>
<dbReference type="EMBL" id="JACOFZ010000004">
    <property type="protein sequence ID" value="MBC3882272.1"/>
    <property type="molecule type" value="Genomic_DNA"/>
</dbReference>
<reference evidence="8" key="1">
    <citation type="submission" date="2020-08" db="EMBL/GenBank/DDBJ databases">
        <title>Novel species isolated from subtropical streams in China.</title>
        <authorList>
            <person name="Lu H."/>
        </authorList>
    </citation>
    <scope>NUCLEOTIDE SEQUENCE</scope>
    <source>
        <strain evidence="8">LX22W</strain>
    </source>
</reference>
<gene>
    <name evidence="8" type="ORF">H8K36_12840</name>
</gene>
<dbReference type="SUPFAM" id="SSF53697">
    <property type="entry name" value="SIS domain"/>
    <property type="match status" value="1"/>
</dbReference>
<evidence type="ECO:0000256" key="5">
    <source>
        <dbReference type="SAM" id="MobiDB-lite"/>
    </source>
</evidence>
<dbReference type="InterPro" id="IPR047640">
    <property type="entry name" value="RpiR-like"/>
</dbReference>
<evidence type="ECO:0000256" key="3">
    <source>
        <dbReference type="ARBA" id="ARBA00023152"/>
    </source>
</evidence>
<dbReference type="GO" id="GO:0097367">
    <property type="term" value="F:carbohydrate derivative binding"/>
    <property type="evidence" value="ECO:0007669"/>
    <property type="project" value="InterPro"/>
</dbReference>
<dbReference type="InterPro" id="IPR035472">
    <property type="entry name" value="RpiR-like_SIS"/>
</dbReference>
<feature type="domain" description="SIS" evidence="7">
    <location>
        <begin position="151"/>
        <end position="290"/>
    </location>
</feature>
<accession>A0A923KUI6</accession>
<sequence length="325" mass="34575">MKKNTTSGEVGSELSSGSSSPDLVFAKSSLGNALLAQLQDGSASYKRIADYLLRNQVKVTALGIEDMAEQCDVSTATISRFARDLGFSNYAALKNKIAETVQAIFSPVEKLRNTIEGKKPSSSPSHASLQSATANINAASNGLEEDQMQQVVSRLCKAGTVYIMGFGLSAHIAGMLALHLQPYCNRVVEVVGYGGTEVAAGNLANITDKDVLVVISFPRYALDVIRLTQFARHHSTCIVAITDSAASPLAQLGDYLLLAPSTHAVLPSSSTAAIAVIESLVSSIMVSNKKNVEKAIRLTEALSGYLHNNDNTSRTSQLESRKPKK</sequence>